<comment type="caution">
    <text evidence="1">The sequence shown here is derived from an EMBL/GenBank/DDBJ whole genome shotgun (WGS) entry which is preliminary data.</text>
</comment>
<sequence length="183" mass="20389">MAINIVWRPDEHVLPANLTCAAFPLPVPELEIDFRIVVDLNPLISVGQGPFGQRNWISFSGGAFAATWATGTIVPGGQDSQLVVEENLSTNVDTVYLLQTDDEDPAYIAIKTWGWRHGLREVMEKLFDPQRAAEVSPFNYSFRLYVSMETGDARYNETLNVAMWVGSGARLGSTVIYDAYRVM</sequence>
<dbReference type="Pfam" id="PF11578">
    <property type="entry name" value="DUF3237"/>
    <property type="match status" value="1"/>
</dbReference>
<dbReference type="InterPro" id="IPR020915">
    <property type="entry name" value="UPF0311"/>
</dbReference>
<protein>
    <submittedName>
        <fullName evidence="1">Uncharacterized protein</fullName>
    </submittedName>
</protein>
<reference evidence="1" key="1">
    <citation type="journal article" date="2021" name="Nat. Commun.">
        <title>Genetic determinants of endophytism in the Arabidopsis root mycobiome.</title>
        <authorList>
            <person name="Mesny F."/>
            <person name="Miyauchi S."/>
            <person name="Thiergart T."/>
            <person name="Pickel B."/>
            <person name="Atanasova L."/>
            <person name="Karlsson M."/>
            <person name="Huettel B."/>
            <person name="Barry K.W."/>
            <person name="Haridas S."/>
            <person name="Chen C."/>
            <person name="Bauer D."/>
            <person name="Andreopoulos W."/>
            <person name="Pangilinan J."/>
            <person name="LaButti K."/>
            <person name="Riley R."/>
            <person name="Lipzen A."/>
            <person name="Clum A."/>
            <person name="Drula E."/>
            <person name="Henrissat B."/>
            <person name="Kohler A."/>
            <person name="Grigoriev I.V."/>
            <person name="Martin F.M."/>
            <person name="Hacquard S."/>
        </authorList>
    </citation>
    <scope>NUCLEOTIDE SEQUENCE</scope>
    <source>
        <strain evidence="1">MPI-CAGE-CH-0235</strain>
    </source>
</reference>
<dbReference type="Proteomes" id="UP000813444">
    <property type="component" value="Unassembled WGS sequence"/>
</dbReference>
<organism evidence="1 2">
    <name type="scientific">Stachybotrys elegans</name>
    <dbReference type="NCBI Taxonomy" id="80388"/>
    <lineage>
        <taxon>Eukaryota</taxon>
        <taxon>Fungi</taxon>
        <taxon>Dikarya</taxon>
        <taxon>Ascomycota</taxon>
        <taxon>Pezizomycotina</taxon>
        <taxon>Sordariomycetes</taxon>
        <taxon>Hypocreomycetidae</taxon>
        <taxon>Hypocreales</taxon>
        <taxon>Stachybotryaceae</taxon>
        <taxon>Stachybotrys</taxon>
    </lineage>
</organism>
<name>A0A8K0SHR0_9HYPO</name>
<proteinExistence type="predicted"/>
<dbReference type="PANTHER" id="PTHR37315">
    <property type="entry name" value="UPF0311 PROTEIN BLR7842"/>
    <property type="match status" value="1"/>
</dbReference>
<dbReference type="AlphaFoldDB" id="A0A8K0SHR0"/>
<gene>
    <name evidence="1" type="ORF">B0I35DRAFT_453766</name>
</gene>
<accession>A0A8K0SHR0</accession>
<dbReference type="EMBL" id="JAGPNK010000015">
    <property type="protein sequence ID" value="KAH7308484.1"/>
    <property type="molecule type" value="Genomic_DNA"/>
</dbReference>
<evidence type="ECO:0000313" key="2">
    <source>
        <dbReference type="Proteomes" id="UP000813444"/>
    </source>
</evidence>
<dbReference type="Gene3D" id="2.40.160.20">
    <property type="match status" value="1"/>
</dbReference>
<dbReference type="OrthoDB" id="3549121at2759"/>
<keyword evidence="2" id="KW-1185">Reference proteome</keyword>
<evidence type="ECO:0000313" key="1">
    <source>
        <dbReference type="EMBL" id="KAH7308484.1"/>
    </source>
</evidence>
<dbReference type="PANTHER" id="PTHR37315:SF1">
    <property type="entry name" value="UPF0311 PROTEIN BLR7842"/>
    <property type="match status" value="1"/>
</dbReference>